<dbReference type="InterPro" id="IPR009000">
    <property type="entry name" value="Transl_B-barrel_sf"/>
</dbReference>
<dbReference type="KEGG" id="ipc:IPA_07270"/>
<dbReference type="GO" id="GO:0003676">
    <property type="term" value="F:nucleic acid binding"/>
    <property type="evidence" value="ECO:0007669"/>
    <property type="project" value="InterPro"/>
</dbReference>
<dbReference type="GO" id="GO:0004813">
    <property type="term" value="F:alanine-tRNA ligase activity"/>
    <property type="evidence" value="ECO:0007669"/>
    <property type="project" value="InterPro"/>
</dbReference>
<proteinExistence type="predicted"/>
<evidence type="ECO:0000313" key="7">
    <source>
        <dbReference type="EMBL" id="UXD21724.1"/>
    </source>
</evidence>
<dbReference type="FunFam" id="2.40.30.130:FF:000010">
    <property type="entry name" value="Alanine--tRNA ligase"/>
    <property type="match status" value="1"/>
</dbReference>
<dbReference type="PANTHER" id="PTHR43462:SF1">
    <property type="entry name" value="ALANYL-TRNA EDITING PROTEIN AARSD1"/>
    <property type="match status" value="1"/>
</dbReference>
<dbReference type="InterPro" id="IPR051335">
    <property type="entry name" value="Alanyl-tRNA_Editing_Enzymes"/>
</dbReference>
<keyword evidence="5" id="KW-0862">Zinc</keyword>
<keyword evidence="4" id="KW-0479">Metal-binding</keyword>
<dbReference type="AlphaFoldDB" id="A0A977K9W7"/>
<dbReference type="EMBL" id="CP006868">
    <property type="protein sequence ID" value="UXD21724.1"/>
    <property type="molecule type" value="Genomic_DNA"/>
</dbReference>
<evidence type="ECO:0000256" key="5">
    <source>
        <dbReference type="ARBA" id="ARBA00022833"/>
    </source>
</evidence>
<organism evidence="7 8">
    <name type="scientific">Ignicoccus pacificus DSM 13166</name>
    <dbReference type="NCBI Taxonomy" id="940294"/>
    <lineage>
        <taxon>Archaea</taxon>
        <taxon>Thermoproteota</taxon>
        <taxon>Thermoprotei</taxon>
        <taxon>Desulfurococcales</taxon>
        <taxon>Desulfurococcaceae</taxon>
        <taxon>Ignicoccus</taxon>
    </lineage>
</organism>
<comment type="subcellular location">
    <subcellularLocation>
        <location evidence="2">Cytoplasm</location>
    </subcellularLocation>
</comment>
<protein>
    <submittedName>
        <fullName evidence="7">Threonyl/alanyl tRNA synthetase SAD</fullName>
    </submittedName>
</protein>
<evidence type="ECO:0000256" key="3">
    <source>
        <dbReference type="ARBA" id="ARBA00022490"/>
    </source>
</evidence>
<dbReference type="Pfam" id="PF01411">
    <property type="entry name" value="tRNA-synt_2c"/>
    <property type="match status" value="1"/>
</dbReference>
<feature type="domain" description="Alanyl-transfer RNA synthetases family profile" evidence="6">
    <location>
        <begin position="1"/>
        <end position="242"/>
    </location>
</feature>
<comment type="cofactor">
    <cofactor evidence="1">
        <name>Zn(2+)</name>
        <dbReference type="ChEBI" id="CHEBI:29105"/>
    </cofactor>
</comment>
<reference evidence="7" key="1">
    <citation type="submission" date="2013-11" db="EMBL/GenBank/DDBJ databases">
        <title>Comparative genomics of Ignicoccus.</title>
        <authorList>
            <person name="Podar M."/>
        </authorList>
    </citation>
    <scope>NUCLEOTIDE SEQUENCE</scope>
    <source>
        <strain evidence="7">DSM 13166</strain>
    </source>
</reference>
<dbReference type="Gene3D" id="3.30.980.10">
    <property type="entry name" value="Threonyl-trna Synthetase, Chain A, domain 2"/>
    <property type="match status" value="1"/>
</dbReference>
<dbReference type="Gene3D" id="2.40.30.130">
    <property type="match status" value="1"/>
</dbReference>
<keyword evidence="7" id="KW-0436">Ligase</keyword>
<keyword evidence="3" id="KW-0963">Cytoplasm</keyword>
<accession>A0A977K9W7</accession>
<dbReference type="GO" id="GO:0005524">
    <property type="term" value="F:ATP binding"/>
    <property type="evidence" value="ECO:0007669"/>
    <property type="project" value="InterPro"/>
</dbReference>
<dbReference type="Pfam" id="PF07973">
    <property type="entry name" value="tRNA_SAD"/>
    <property type="match status" value="1"/>
</dbReference>
<gene>
    <name evidence="7" type="ORF">IPA_07270</name>
</gene>
<dbReference type="InterPro" id="IPR018165">
    <property type="entry name" value="Ala-tRNA-synth_IIc_core"/>
</dbReference>
<keyword evidence="7" id="KW-0030">Aminoacyl-tRNA synthetase</keyword>
<name>A0A977K9W7_9CREN</name>
<evidence type="ECO:0000256" key="4">
    <source>
        <dbReference type="ARBA" id="ARBA00022723"/>
    </source>
</evidence>
<dbReference type="Proteomes" id="UP001063698">
    <property type="component" value="Chromosome"/>
</dbReference>
<dbReference type="GO" id="GO:0002161">
    <property type="term" value="F:aminoacyl-tRNA deacylase activity"/>
    <property type="evidence" value="ECO:0007669"/>
    <property type="project" value="UniProtKB-ARBA"/>
</dbReference>
<dbReference type="InterPro" id="IPR018164">
    <property type="entry name" value="Ala-tRNA-synth_IIc_N"/>
</dbReference>
<dbReference type="GO" id="GO:0046872">
    <property type="term" value="F:metal ion binding"/>
    <property type="evidence" value="ECO:0007669"/>
    <property type="project" value="UniProtKB-KW"/>
</dbReference>
<keyword evidence="8" id="KW-1185">Reference proteome</keyword>
<dbReference type="PANTHER" id="PTHR43462">
    <property type="entry name" value="ALANYL-TRNA EDITING PROTEIN"/>
    <property type="match status" value="1"/>
</dbReference>
<dbReference type="InterPro" id="IPR018163">
    <property type="entry name" value="Thr/Ala-tRNA-synth_IIc_edit"/>
</dbReference>
<dbReference type="SUPFAM" id="SSF55186">
    <property type="entry name" value="ThrRS/AlaRS common domain"/>
    <property type="match status" value="1"/>
</dbReference>
<evidence type="ECO:0000313" key="8">
    <source>
        <dbReference type="Proteomes" id="UP001063698"/>
    </source>
</evidence>
<dbReference type="InterPro" id="IPR012947">
    <property type="entry name" value="tRNA_SAD"/>
</dbReference>
<evidence type="ECO:0000256" key="2">
    <source>
        <dbReference type="ARBA" id="ARBA00004496"/>
    </source>
</evidence>
<dbReference type="SUPFAM" id="SSF50447">
    <property type="entry name" value="Translation proteins"/>
    <property type="match status" value="1"/>
</dbReference>
<evidence type="ECO:0000259" key="6">
    <source>
        <dbReference type="PROSITE" id="PS50860"/>
    </source>
</evidence>
<sequence length="242" mass="27656">MTELIYYKDPYVKTFEARVVKVLPEESAIVLDRTAFYPESGGQPYDTGRIVWEGGEAKVVNVQFKGDEVYHYLEGALPPEGSIIKGEIDWDRRYKLMRSHTLAHLLMAAVNEKFREKVPVVGSGLGLEESRMDFKAKIKKDDLKEIDDIIRKWVEEGREVKIHLFEDPEEAKKLLDSYGIQGGELTEEHLQKRPIRIIEIVGVNADPCGGTHLKNTKEVGEFKLVKRESKGKGVTRIRFKVL</sequence>
<dbReference type="PROSITE" id="PS50860">
    <property type="entry name" value="AA_TRNA_LIGASE_II_ALA"/>
    <property type="match status" value="1"/>
</dbReference>
<dbReference type="GO" id="GO:0006419">
    <property type="term" value="P:alanyl-tRNA aminoacylation"/>
    <property type="evidence" value="ECO:0007669"/>
    <property type="project" value="InterPro"/>
</dbReference>
<evidence type="ECO:0000256" key="1">
    <source>
        <dbReference type="ARBA" id="ARBA00001947"/>
    </source>
</evidence>
<dbReference type="GO" id="GO:0005737">
    <property type="term" value="C:cytoplasm"/>
    <property type="evidence" value="ECO:0007669"/>
    <property type="project" value="UniProtKB-SubCell"/>
</dbReference>
<dbReference type="SMART" id="SM00863">
    <property type="entry name" value="tRNA_SAD"/>
    <property type="match status" value="1"/>
</dbReference>